<organism evidence="3 4">
    <name type="scientific">Odoribacter laneus YIT 12061</name>
    <dbReference type="NCBI Taxonomy" id="742817"/>
    <lineage>
        <taxon>Bacteria</taxon>
        <taxon>Pseudomonadati</taxon>
        <taxon>Bacteroidota</taxon>
        <taxon>Bacteroidia</taxon>
        <taxon>Bacteroidales</taxon>
        <taxon>Odoribacteraceae</taxon>
        <taxon>Odoribacter</taxon>
    </lineage>
</organism>
<dbReference type="eggNOG" id="COG5380">
    <property type="taxonomic scope" value="Bacteria"/>
</dbReference>
<dbReference type="EMBL" id="ADMC01000028">
    <property type="protein sequence ID" value="EHP45637.1"/>
    <property type="molecule type" value="Genomic_DNA"/>
</dbReference>
<dbReference type="HOGENOM" id="CLU_1029133_0_0_10"/>
<name>H1DK23_9BACT</name>
<accession>H1DK23</accession>
<evidence type="ECO:0000313" key="4">
    <source>
        <dbReference type="Proteomes" id="UP000004892"/>
    </source>
</evidence>
<gene>
    <name evidence="3" type="ORF">HMPREF9449_02609</name>
</gene>
<evidence type="ECO:0000256" key="1">
    <source>
        <dbReference type="SAM" id="MobiDB-lite"/>
    </source>
</evidence>
<protein>
    <recommendedName>
        <fullName evidence="2">Bro-N domain-containing protein</fullName>
    </recommendedName>
</protein>
<evidence type="ECO:0000313" key="3">
    <source>
        <dbReference type="EMBL" id="EHP45637.1"/>
    </source>
</evidence>
<dbReference type="InterPro" id="IPR003497">
    <property type="entry name" value="BRO_N_domain"/>
</dbReference>
<feature type="region of interest" description="Disordered" evidence="1">
    <location>
        <begin position="257"/>
        <end position="280"/>
    </location>
</feature>
<evidence type="ECO:0000259" key="2">
    <source>
        <dbReference type="SMART" id="SM01040"/>
    </source>
</evidence>
<keyword evidence="4" id="KW-1185">Reference proteome</keyword>
<feature type="domain" description="Bro-N" evidence="2">
    <location>
        <begin position="16"/>
        <end position="115"/>
    </location>
</feature>
<dbReference type="PATRIC" id="fig|742817.3.peg.2793"/>
<sequence>MKKKTEEYIVEFFEQEIRSFWEEEEGKRYFALVDVCEKLADTSDPKGYWRDIKRRWRKKEQSFLERLRRIKILSKDGKQRYTDMADLETVFRCIQRIPSDKAEFFRIWLATTGQERIREIKDPERGLDRALENWRKMGRNEKWILQRMMSQETRHRLTEYWGSHGITEGEEYRTLTNAVHEAWSNMTVQEHKDLKGLKSQNLRDHMTEAELIFMALAEMAVRQIAEGRESNGYEANIASAECGGKIARNARKELEEKTGKNILSKKNFLSPSPAKKENKK</sequence>
<dbReference type="GeneID" id="98070144"/>
<dbReference type="Pfam" id="PF02498">
    <property type="entry name" value="Bro-N"/>
    <property type="match status" value="1"/>
</dbReference>
<reference evidence="3 4" key="1">
    <citation type="submission" date="2012-01" db="EMBL/GenBank/DDBJ databases">
        <title>The Genome Sequence of Odoribacter laneus YIT 12061.</title>
        <authorList>
            <consortium name="The Broad Institute Genome Sequencing Platform"/>
            <person name="Earl A."/>
            <person name="Ward D."/>
            <person name="Feldgarden M."/>
            <person name="Gevers D."/>
            <person name="Morotomi M."/>
            <person name="Young S.K."/>
            <person name="Zeng Q."/>
            <person name="Gargeya S."/>
            <person name="Fitzgerald M."/>
            <person name="Haas B."/>
            <person name="Abouelleil A."/>
            <person name="Alvarado L."/>
            <person name="Arachchi H.M."/>
            <person name="Berlin A."/>
            <person name="Chapman S.B."/>
            <person name="Gearin G."/>
            <person name="Goldberg J."/>
            <person name="Griggs A."/>
            <person name="Gujja S."/>
            <person name="Hansen M."/>
            <person name="Heiman D."/>
            <person name="Howarth C."/>
            <person name="Larimer J."/>
            <person name="Lui A."/>
            <person name="MacDonald P.J.P."/>
            <person name="McCowen C."/>
            <person name="Montmayeur A."/>
            <person name="Murphy C."/>
            <person name="Neiman D."/>
            <person name="Pearson M."/>
            <person name="Priest M."/>
            <person name="Roberts A."/>
            <person name="Saif S."/>
            <person name="Shea T."/>
            <person name="Sisk P."/>
            <person name="Stolte C."/>
            <person name="Sykes S."/>
            <person name="Wortman J."/>
            <person name="Nusbaum C."/>
            <person name="Birren B."/>
        </authorList>
    </citation>
    <scope>NUCLEOTIDE SEQUENCE [LARGE SCALE GENOMIC DNA]</scope>
    <source>
        <strain evidence="3 4">YIT 12061</strain>
    </source>
</reference>
<comment type="caution">
    <text evidence="3">The sequence shown here is derived from an EMBL/GenBank/DDBJ whole genome shotgun (WGS) entry which is preliminary data.</text>
</comment>
<dbReference type="AlphaFoldDB" id="H1DK23"/>
<proteinExistence type="predicted"/>
<dbReference type="RefSeq" id="WP_009137753.1">
    <property type="nucleotide sequence ID" value="NZ_JH594597.1"/>
</dbReference>
<dbReference type="SMART" id="SM01040">
    <property type="entry name" value="Bro-N"/>
    <property type="match status" value="1"/>
</dbReference>
<dbReference type="Proteomes" id="UP000004892">
    <property type="component" value="Unassembled WGS sequence"/>
</dbReference>